<keyword evidence="2" id="KW-1185">Reference proteome</keyword>
<dbReference type="Proteomes" id="UP000292447">
    <property type="component" value="Chromosome I"/>
</dbReference>
<sequence length="283" mass="32343">MICLKSFTGIGSTRNRNNNHLDFRLKQLGNDWYGLNQDYNLFRSTNMRIFLIFSTTYMAMVACFEDTSESASGFNGVSAMGVHKSRPGLRGVRGKRASCPGSGESGYLDDQTLQVADKVDSLTGRLREFADFSTFEVARFNKQAEGLEIQLTETRNLLWSVGSSRDLAKQLRFCRHMFVVMKDSVNLLELAPHISHLHLILIYKVFELDVRLCALYDSKGEPDTEVEGFAKKVFYSLHLLNYWGRSFRSIRSISTDAKIAFEDKFKKTRDILFELEKHATKVQ</sequence>
<dbReference type="AlphaFoldDB" id="A0A4P6XLC8"/>
<proteinExistence type="predicted"/>
<evidence type="ECO:0000313" key="2">
    <source>
        <dbReference type="Proteomes" id="UP000292447"/>
    </source>
</evidence>
<name>A0A4P6XLC8_9ASCO</name>
<protein>
    <submittedName>
        <fullName evidence="1">Uncharacterized protein</fullName>
    </submittedName>
</protein>
<dbReference type="EMBL" id="CP034456">
    <property type="protein sequence ID" value="QBM86521.1"/>
    <property type="molecule type" value="Genomic_DNA"/>
</dbReference>
<evidence type="ECO:0000313" key="1">
    <source>
        <dbReference type="EMBL" id="QBM86521.1"/>
    </source>
</evidence>
<reference evidence="2" key="1">
    <citation type="submission" date="2019-03" db="EMBL/GenBank/DDBJ databases">
        <title>Snf2 controls pulcherriminic acid biosynthesis and connects pigmentation and antifungal activity of the yeast Metschnikowia pulcherrima.</title>
        <authorList>
            <person name="Gore-Lloyd D."/>
            <person name="Sumann I."/>
            <person name="Brachmann A.O."/>
            <person name="Schneeberger K."/>
            <person name="Ortiz-Merino R.A."/>
            <person name="Moreno-Beltran M."/>
            <person name="Schlaefli M."/>
            <person name="Kirner P."/>
            <person name="Santos Kron A."/>
            <person name="Wolfe K.H."/>
            <person name="Piel J."/>
            <person name="Ahrens C.H."/>
            <person name="Henk D."/>
            <person name="Freimoser F.M."/>
        </authorList>
    </citation>
    <scope>NUCLEOTIDE SEQUENCE [LARGE SCALE GENOMIC DNA]</scope>
    <source>
        <strain evidence="2">APC 1.2</strain>
    </source>
</reference>
<organism evidence="1 2">
    <name type="scientific">Metschnikowia aff. pulcherrima</name>
    <dbReference type="NCBI Taxonomy" id="2163413"/>
    <lineage>
        <taxon>Eukaryota</taxon>
        <taxon>Fungi</taxon>
        <taxon>Dikarya</taxon>
        <taxon>Ascomycota</taxon>
        <taxon>Saccharomycotina</taxon>
        <taxon>Pichiomycetes</taxon>
        <taxon>Metschnikowiaceae</taxon>
        <taxon>Metschnikowia</taxon>
    </lineage>
</organism>
<accession>A0A4P6XLC8</accession>
<gene>
    <name evidence="1" type="ORF">METSCH_A11660</name>
</gene>